<dbReference type="GO" id="GO:0046872">
    <property type="term" value="F:metal ion binding"/>
    <property type="evidence" value="ECO:0007669"/>
    <property type="project" value="UniProtKB-KW"/>
</dbReference>
<evidence type="ECO:0000256" key="9">
    <source>
        <dbReference type="SAM" id="Phobius"/>
    </source>
</evidence>
<keyword evidence="5 9" id="KW-0472">Membrane</keyword>
<evidence type="ECO:0000256" key="5">
    <source>
        <dbReference type="ARBA" id="ARBA00023136"/>
    </source>
</evidence>
<organism evidence="11 12">
    <name type="scientific">Tenuifilum thalassicum</name>
    <dbReference type="NCBI Taxonomy" id="2590900"/>
    <lineage>
        <taxon>Bacteria</taxon>
        <taxon>Pseudomonadati</taxon>
        <taxon>Bacteroidota</taxon>
        <taxon>Bacteroidia</taxon>
        <taxon>Bacteroidales</taxon>
        <taxon>Tenuifilaceae</taxon>
        <taxon>Tenuifilum</taxon>
    </lineage>
</organism>
<keyword evidence="12" id="KW-1185">Reference proteome</keyword>
<keyword evidence="2" id="KW-1003">Cell membrane</keyword>
<feature type="transmembrane region" description="Helical" evidence="9">
    <location>
        <begin position="12"/>
        <end position="33"/>
    </location>
</feature>
<dbReference type="Proteomes" id="UP000500961">
    <property type="component" value="Chromosome"/>
</dbReference>
<feature type="transmembrane region" description="Helical" evidence="9">
    <location>
        <begin position="53"/>
        <end position="76"/>
    </location>
</feature>
<feature type="binding site" evidence="8">
    <location>
        <position position="484"/>
    </location>
    <ligand>
        <name>Mn(2+)</name>
        <dbReference type="ChEBI" id="CHEBI:29035"/>
    </ligand>
</feature>
<dbReference type="InterPro" id="IPR012160">
    <property type="entry name" value="LtaS-like"/>
</dbReference>
<feature type="binding site" evidence="8">
    <location>
        <position position="483"/>
    </location>
    <ligand>
        <name>Mn(2+)</name>
        <dbReference type="ChEBI" id="CHEBI:29035"/>
    </ligand>
</feature>
<dbReference type="Pfam" id="PF00884">
    <property type="entry name" value="Sulfatase"/>
    <property type="match status" value="1"/>
</dbReference>
<evidence type="ECO:0000256" key="8">
    <source>
        <dbReference type="PIRSR" id="PIRSR005091-3"/>
    </source>
</evidence>
<keyword evidence="11" id="KW-0378">Hydrolase</keyword>
<dbReference type="KEGG" id="ttz:FHG85_05125"/>
<dbReference type="Gene3D" id="3.40.720.10">
    <property type="entry name" value="Alkaline Phosphatase, subunit A"/>
    <property type="match status" value="1"/>
</dbReference>
<dbReference type="Gene3D" id="3.30.1120.80">
    <property type="match status" value="1"/>
</dbReference>
<dbReference type="InterPro" id="IPR050448">
    <property type="entry name" value="OpgB/LTA_synthase_biosynth"/>
</dbReference>
<evidence type="ECO:0000313" key="11">
    <source>
        <dbReference type="EMBL" id="QKG79666.1"/>
    </source>
</evidence>
<feature type="binding site" evidence="7">
    <location>
        <position position="429"/>
    </location>
    <ligand>
        <name>substrate</name>
    </ligand>
</feature>
<sequence length="612" mass="69709">MDMKNRIYFGIKYFIFWVLLFALYRIIFLLYQFNFLKTISFSDFVSIIIRGAWMDASLAGYILMLTFVVFSILFLVKSKIINVVLNSLTILFLTLINTIAIGDLELYRNWGFRIDATPLLYLKTPKEAMASLKTYMLFLFLLLIVATIYLSYRAYKKWVAKELNDIAPLKLWHIPITLFIAATMIIPIRGGFGIAPMNPGKVYFSQNNFCNHAALNPVWNMMYSISKSGAMNKVYPIKIDKGVAEKRFDEMIKTDSTIQVLNTTKPNILLILLEGFGGKIVEPLGGLPNVTPNLNRFCNEGILFKRTVASGDRSDKGIIAVLAGFPAQPTQSVIKYPTKSRKLATIGGVLHDNGYTNTFYYGGDPDFANIRSFLFHAKFQRLVTQDDFPKSYRNSKWGVHDEHVFNYLLNDLDTAKGPFFKMFFTLSSHEPFEIPAKRKFRGNNELEQYLSSAYYTDSCLGDFISKARAKEWYKNTLIILIADHGHRQPGNHPNHEPKKYGIPMVWLGGALAQKSMVVDKTCSQIDLAATLLSQLNLPHASFPLSKNVLSNKYTPFAYFAFNEGYGFINQTDTLVYDLVGQKYLYEKGSSLDQTKTDAWAFFNAYQEIFKGL</sequence>
<keyword evidence="7" id="KW-0479">Metal-binding</keyword>
<dbReference type="EMBL" id="CP041345">
    <property type="protein sequence ID" value="QKG79666.1"/>
    <property type="molecule type" value="Genomic_DNA"/>
</dbReference>
<proteinExistence type="predicted"/>
<dbReference type="PIRSF" id="PIRSF005091">
    <property type="entry name" value="Mmb_sulf_HI1246"/>
    <property type="match status" value="1"/>
</dbReference>
<feature type="domain" description="Sulfatase N-terminal" evidence="10">
    <location>
        <begin position="266"/>
        <end position="536"/>
    </location>
</feature>
<keyword evidence="7" id="KW-0464">Manganese</keyword>
<dbReference type="PANTHER" id="PTHR47371:SF3">
    <property type="entry name" value="PHOSPHOGLYCEROL TRANSFERASE I"/>
    <property type="match status" value="1"/>
</dbReference>
<dbReference type="InterPro" id="IPR017850">
    <property type="entry name" value="Alkaline_phosphatase_core_sf"/>
</dbReference>
<keyword evidence="11" id="KW-0808">Transferase</keyword>
<dbReference type="PANTHER" id="PTHR47371">
    <property type="entry name" value="LIPOTEICHOIC ACID SYNTHASE"/>
    <property type="match status" value="1"/>
</dbReference>
<name>A0A7D4CGA3_9BACT</name>
<dbReference type="AlphaFoldDB" id="A0A7D4CGA3"/>
<gene>
    <name evidence="11" type="ORF">FHG85_05125</name>
</gene>
<feature type="transmembrane region" description="Helical" evidence="9">
    <location>
        <begin position="83"/>
        <end position="102"/>
    </location>
</feature>
<evidence type="ECO:0000313" key="12">
    <source>
        <dbReference type="Proteomes" id="UP000500961"/>
    </source>
</evidence>
<evidence type="ECO:0000256" key="6">
    <source>
        <dbReference type="PIRSR" id="PIRSR005091-1"/>
    </source>
</evidence>
<keyword evidence="4 9" id="KW-1133">Transmembrane helix</keyword>
<evidence type="ECO:0000259" key="10">
    <source>
        <dbReference type="Pfam" id="PF00884"/>
    </source>
</evidence>
<feature type="binding site" evidence="8">
    <location>
        <position position="274"/>
    </location>
    <ligand>
        <name>Mn(2+)</name>
        <dbReference type="ChEBI" id="CHEBI:29035"/>
    </ligand>
</feature>
<dbReference type="SUPFAM" id="SSF53649">
    <property type="entry name" value="Alkaline phosphatase-like"/>
    <property type="match status" value="1"/>
</dbReference>
<evidence type="ECO:0000256" key="3">
    <source>
        <dbReference type="ARBA" id="ARBA00022692"/>
    </source>
</evidence>
<feature type="transmembrane region" description="Helical" evidence="9">
    <location>
        <begin position="135"/>
        <end position="152"/>
    </location>
</feature>
<feature type="active site" evidence="6">
    <location>
        <position position="314"/>
    </location>
</feature>
<dbReference type="GO" id="GO:0005886">
    <property type="term" value="C:plasma membrane"/>
    <property type="evidence" value="ECO:0007669"/>
    <property type="project" value="UniProtKB-SubCell"/>
</dbReference>
<comment type="subcellular location">
    <subcellularLocation>
        <location evidence="1">Cell membrane</location>
        <topology evidence="1">Multi-pass membrane protein</topology>
    </subcellularLocation>
</comment>
<dbReference type="InterPro" id="IPR000917">
    <property type="entry name" value="Sulfatase_N"/>
</dbReference>
<keyword evidence="3 9" id="KW-0812">Transmembrane</keyword>
<protein>
    <submittedName>
        <fullName evidence="11">Sulfatase-like hydrolase/transferase</fullName>
    </submittedName>
</protein>
<feature type="transmembrane region" description="Helical" evidence="9">
    <location>
        <begin position="172"/>
        <end position="192"/>
    </location>
</feature>
<dbReference type="GO" id="GO:0016787">
    <property type="term" value="F:hydrolase activity"/>
    <property type="evidence" value="ECO:0007669"/>
    <property type="project" value="UniProtKB-KW"/>
</dbReference>
<dbReference type="CDD" id="cd16015">
    <property type="entry name" value="LTA_synthase"/>
    <property type="match status" value="1"/>
</dbReference>
<evidence type="ECO:0000256" key="7">
    <source>
        <dbReference type="PIRSR" id="PIRSR005091-2"/>
    </source>
</evidence>
<evidence type="ECO:0000256" key="2">
    <source>
        <dbReference type="ARBA" id="ARBA00022475"/>
    </source>
</evidence>
<accession>A0A7D4CGA3</accession>
<evidence type="ECO:0000256" key="1">
    <source>
        <dbReference type="ARBA" id="ARBA00004651"/>
    </source>
</evidence>
<reference evidence="11 12" key="1">
    <citation type="submission" date="2019-07" db="EMBL/GenBank/DDBJ databases">
        <title>Thalassofilum flectens gen. nov., sp. nov., a novel moderate thermophilic anaerobe from a shallow sea hot spring in Kunashir Island (Russia), representing a new family in the order Bacteroidales, and proposal of Thalassofilacea fam. nov.</title>
        <authorList>
            <person name="Kochetkova T.V."/>
            <person name="Podosokorskaya O.A."/>
            <person name="Novikov A."/>
            <person name="Elcheninov A.G."/>
            <person name="Toshchakov S.V."/>
            <person name="Kublanov I.V."/>
        </authorList>
    </citation>
    <scope>NUCLEOTIDE SEQUENCE [LARGE SCALE GENOMIC DNA]</scope>
    <source>
        <strain evidence="11 12">38-H</strain>
    </source>
</reference>
<dbReference type="GO" id="GO:0016740">
    <property type="term" value="F:transferase activity"/>
    <property type="evidence" value="ECO:0007669"/>
    <property type="project" value="UniProtKB-KW"/>
</dbReference>
<evidence type="ECO:0000256" key="4">
    <source>
        <dbReference type="ARBA" id="ARBA00022989"/>
    </source>
</evidence>